<dbReference type="Proteomes" id="UP000176944">
    <property type="component" value="Chromosome"/>
</dbReference>
<dbReference type="EMBL" id="CP017708">
    <property type="protein sequence ID" value="AOY80304.1"/>
    <property type="molecule type" value="Genomic_DNA"/>
</dbReference>
<organism evidence="1 2">
    <name type="scientific">Moorena producens (strain JHB)</name>
    <dbReference type="NCBI Taxonomy" id="1454205"/>
    <lineage>
        <taxon>Bacteria</taxon>
        <taxon>Bacillati</taxon>
        <taxon>Cyanobacteriota</taxon>
        <taxon>Cyanophyceae</taxon>
        <taxon>Coleofasciculales</taxon>
        <taxon>Coleofasciculaceae</taxon>
        <taxon>Moorena</taxon>
    </lineage>
</organism>
<evidence type="ECO:0000313" key="1">
    <source>
        <dbReference type="EMBL" id="AOY80304.1"/>
    </source>
</evidence>
<proteinExistence type="predicted"/>
<reference evidence="2" key="1">
    <citation type="submission" date="2016-10" db="EMBL/GenBank/DDBJ databases">
        <title>Comparative genomics uncovers the prolific and rare metabolic potential of the cyanobacterial genus Moorea.</title>
        <authorList>
            <person name="Leao T."/>
            <person name="Castelao G."/>
            <person name="Korobeynikov A."/>
            <person name="Monroe E.A."/>
            <person name="Podell S."/>
            <person name="Glukhov E."/>
            <person name="Allen E."/>
            <person name="Gerwick W.H."/>
            <person name="Gerwick L."/>
        </authorList>
    </citation>
    <scope>NUCLEOTIDE SEQUENCE [LARGE SCALE GENOMIC DNA]</scope>
    <source>
        <strain evidence="2">JHB</strain>
    </source>
</reference>
<dbReference type="AlphaFoldDB" id="A0A1D9FYF2"/>
<sequence length="315" mass="36574">MSLKVCLLVIYNHKFTKNVPKIEKLYGHRFEHIYHLMPFYQGNGNNIIPVFESSACFQGYIAQAKSRLPASDYYVFIGDDVLLHPDLNAQNLIETLGLNPDSGYIKFLIPLEKVSFFWYHKLDVIRKYIANSAWVTYRDEIPSLAMAIAILQAKQIEITGRLSVGNLLAHSFFPMIRREYREYYYEPWGFLEALLFLLKNWSNLKMPYPLLKGYSDFIVVPGSVFEKFSHFCGVFAAMDLFVEVAIPTALALSCPEVVTEADTAWHGYEMWNVQEKAAFTEKAQSYDYEIDRLFESYFTPDLLYVHPVKLSQWKV</sequence>
<gene>
    <name evidence="1" type="ORF">BJP36_10615</name>
</gene>
<name>A0A1D9FYF2_MOOP1</name>
<accession>A0A1D9FYF2</accession>
<protein>
    <submittedName>
        <fullName evidence="1">Uncharacterized protein</fullName>
    </submittedName>
</protein>
<evidence type="ECO:0000313" key="2">
    <source>
        <dbReference type="Proteomes" id="UP000176944"/>
    </source>
</evidence>